<evidence type="ECO:0000313" key="2">
    <source>
        <dbReference type="Proteomes" id="UP000075288"/>
    </source>
</evidence>
<name>A0A150K5C0_HEYCO</name>
<reference evidence="1 2" key="1">
    <citation type="submission" date="2016-01" db="EMBL/GenBank/DDBJ databases">
        <title>Genome Sequences of Twelve Sporeforming Bacillus Species Isolated from Foods.</title>
        <authorList>
            <person name="Berendsen E.M."/>
            <person name="Wells-Bennik M.H."/>
            <person name="Krawcyk A.O."/>
            <person name="De Jong A."/>
            <person name="Holsappel S."/>
            <person name="Eijlander R.T."/>
            <person name="Kuipers O.P."/>
        </authorList>
    </citation>
    <scope>NUCLEOTIDE SEQUENCE [LARGE SCALE GENOMIC DNA]</scope>
    <source>
        <strain evidence="1 2">B4098</strain>
    </source>
</reference>
<evidence type="ECO:0000313" key="1">
    <source>
        <dbReference type="EMBL" id="KYC64672.1"/>
    </source>
</evidence>
<dbReference type="Proteomes" id="UP000075288">
    <property type="component" value="Unassembled WGS sequence"/>
</dbReference>
<dbReference type="PATRIC" id="fig|1398.26.peg.1792"/>
<gene>
    <name evidence="1" type="ORF">B4098_3365</name>
</gene>
<comment type="caution">
    <text evidence="1">The sequence shown here is derived from an EMBL/GenBank/DDBJ whole genome shotgun (WGS) entry which is preliminary data.</text>
</comment>
<organism evidence="1 2">
    <name type="scientific">Heyndrickxia coagulans</name>
    <name type="common">Weizmannia coagulans</name>
    <dbReference type="NCBI Taxonomy" id="1398"/>
    <lineage>
        <taxon>Bacteria</taxon>
        <taxon>Bacillati</taxon>
        <taxon>Bacillota</taxon>
        <taxon>Bacilli</taxon>
        <taxon>Bacillales</taxon>
        <taxon>Bacillaceae</taxon>
        <taxon>Heyndrickxia</taxon>
    </lineage>
</organism>
<proteinExistence type="predicted"/>
<dbReference type="EMBL" id="LQYG01000024">
    <property type="protein sequence ID" value="KYC64672.1"/>
    <property type="molecule type" value="Genomic_DNA"/>
</dbReference>
<sequence>MSANNGLKIPILNDLAISWRDIFLKKTIKIFKKCIYM</sequence>
<accession>A0A150K5C0</accession>
<dbReference type="AlphaFoldDB" id="A0A150K5C0"/>
<protein>
    <submittedName>
        <fullName evidence="1">Uncharacterized protein</fullName>
    </submittedName>
</protein>